<dbReference type="EMBL" id="VSRR010031385">
    <property type="protein sequence ID" value="MPC70586.1"/>
    <property type="molecule type" value="Genomic_DNA"/>
</dbReference>
<dbReference type="Proteomes" id="UP000324222">
    <property type="component" value="Unassembled WGS sequence"/>
</dbReference>
<dbReference type="Pfam" id="PF14075">
    <property type="entry name" value="UBN_AB"/>
    <property type="match status" value="1"/>
</dbReference>
<feature type="domain" description="Ubinuclein middle" evidence="1">
    <location>
        <begin position="3"/>
        <end position="78"/>
    </location>
</feature>
<dbReference type="AlphaFoldDB" id="A0A5B7HKX2"/>
<sequence length="97" mass="10975">MKLNKLGGRKKTQIYNHLSQHLPCGTQTLVKRAKNLLTERQETRLQEPLKKLREAVEAAMPPLMEKHALECQKAAESKYVLSVVSITIGVCCYYCAC</sequence>
<accession>A0A5B7HKX2</accession>
<proteinExistence type="predicted"/>
<organism evidence="2 3">
    <name type="scientific">Portunus trituberculatus</name>
    <name type="common">Swimming crab</name>
    <name type="synonym">Neptunus trituberculatus</name>
    <dbReference type="NCBI Taxonomy" id="210409"/>
    <lineage>
        <taxon>Eukaryota</taxon>
        <taxon>Metazoa</taxon>
        <taxon>Ecdysozoa</taxon>
        <taxon>Arthropoda</taxon>
        <taxon>Crustacea</taxon>
        <taxon>Multicrustacea</taxon>
        <taxon>Malacostraca</taxon>
        <taxon>Eumalacostraca</taxon>
        <taxon>Eucarida</taxon>
        <taxon>Decapoda</taxon>
        <taxon>Pleocyemata</taxon>
        <taxon>Brachyura</taxon>
        <taxon>Eubrachyura</taxon>
        <taxon>Portunoidea</taxon>
        <taxon>Portunidae</taxon>
        <taxon>Portuninae</taxon>
        <taxon>Portunus</taxon>
    </lineage>
</organism>
<comment type="caution">
    <text evidence="2">The sequence shown here is derived from an EMBL/GenBank/DDBJ whole genome shotgun (WGS) entry which is preliminary data.</text>
</comment>
<protein>
    <submittedName>
        <fullName evidence="2">Ubinuclein-2</fullName>
    </submittedName>
</protein>
<dbReference type="OrthoDB" id="68076at2759"/>
<dbReference type="PANTHER" id="PTHR21669:SF28">
    <property type="entry name" value="YEMANUCLEIN"/>
    <property type="match status" value="1"/>
</dbReference>
<evidence type="ECO:0000313" key="3">
    <source>
        <dbReference type="Proteomes" id="UP000324222"/>
    </source>
</evidence>
<keyword evidence="3" id="KW-1185">Reference proteome</keyword>
<evidence type="ECO:0000259" key="1">
    <source>
        <dbReference type="Pfam" id="PF14075"/>
    </source>
</evidence>
<dbReference type="GO" id="GO:0005634">
    <property type="term" value="C:nucleus"/>
    <property type="evidence" value="ECO:0007669"/>
    <property type="project" value="TreeGrafter"/>
</dbReference>
<dbReference type="PANTHER" id="PTHR21669">
    <property type="entry name" value="CAPZ-INTERACTING PROTEIN AND RELATED PROTEINS"/>
    <property type="match status" value="1"/>
</dbReference>
<name>A0A5B7HKX2_PORTR</name>
<reference evidence="2 3" key="1">
    <citation type="submission" date="2019-05" db="EMBL/GenBank/DDBJ databases">
        <title>Another draft genome of Portunus trituberculatus and its Hox gene families provides insights of decapod evolution.</title>
        <authorList>
            <person name="Jeong J.-H."/>
            <person name="Song I."/>
            <person name="Kim S."/>
            <person name="Choi T."/>
            <person name="Kim D."/>
            <person name="Ryu S."/>
            <person name="Kim W."/>
        </authorList>
    </citation>
    <scope>NUCLEOTIDE SEQUENCE [LARGE SCALE GENOMIC DNA]</scope>
    <source>
        <tissue evidence="2">Muscle</tissue>
    </source>
</reference>
<gene>
    <name evidence="2" type="primary">Ubn2</name>
    <name evidence="2" type="ORF">E2C01_064838</name>
</gene>
<dbReference type="InterPro" id="IPR026947">
    <property type="entry name" value="UBN_middle_dom"/>
</dbReference>
<dbReference type="GO" id="GO:0006325">
    <property type="term" value="P:chromatin organization"/>
    <property type="evidence" value="ECO:0007669"/>
    <property type="project" value="TreeGrafter"/>
</dbReference>
<evidence type="ECO:0000313" key="2">
    <source>
        <dbReference type="EMBL" id="MPC70586.1"/>
    </source>
</evidence>